<dbReference type="Gene3D" id="1.10.287.2720">
    <property type="match status" value="1"/>
</dbReference>
<dbReference type="GO" id="GO:0005794">
    <property type="term" value="C:Golgi apparatus"/>
    <property type="evidence" value="ECO:0007669"/>
    <property type="project" value="TreeGrafter"/>
</dbReference>
<dbReference type="AlphaFoldDB" id="A0A7I8VZ74"/>
<dbReference type="Gene3D" id="2.40.160.120">
    <property type="match status" value="1"/>
</dbReference>
<dbReference type="PROSITE" id="PS50003">
    <property type="entry name" value="PH_DOMAIN"/>
    <property type="match status" value="1"/>
</dbReference>
<dbReference type="Proteomes" id="UP000549394">
    <property type="component" value="Unassembled WGS sequence"/>
</dbReference>
<dbReference type="Pfam" id="PF01237">
    <property type="entry name" value="Oxysterol_BP"/>
    <property type="match status" value="1"/>
</dbReference>
<dbReference type="PANTHER" id="PTHR10972">
    <property type="entry name" value="OXYSTEROL-BINDING PROTEIN-RELATED"/>
    <property type="match status" value="1"/>
</dbReference>
<dbReference type="InterPro" id="IPR000648">
    <property type="entry name" value="Oxysterol-bd"/>
</dbReference>
<dbReference type="InterPro" id="IPR001849">
    <property type="entry name" value="PH_domain"/>
</dbReference>
<dbReference type="FunFam" id="1.10.287.2720:FF:000001">
    <property type="entry name" value="Oxysterol-binding OBPalpha"/>
    <property type="match status" value="1"/>
</dbReference>
<feature type="domain" description="PH" evidence="6">
    <location>
        <begin position="1"/>
        <end position="81"/>
    </location>
</feature>
<keyword evidence="2 5" id="KW-0445">Lipid transport</keyword>
<dbReference type="GO" id="GO:0016020">
    <property type="term" value="C:membrane"/>
    <property type="evidence" value="ECO:0007669"/>
    <property type="project" value="TreeGrafter"/>
</dbReference>
<keyword evidence="1 5" id="KW-0813">Transport</keyword>
<comment type="similarity">
    <text evidence="4">Belongs to the OSBP family.</text>
</comment>
<dbReference type="EMBL" id="CAJFCJ010000011">
    <property type="protein sequence ID" value="CAD5119834.1"/>
    <property type="molecule type" value="Genomic_DNA"/>
</dbReference>
<evidence type="ECO:0000256" key="3">
    <source>
        <dbReference type="ARBA" id="ARBA00023121"/>
    </source>
</evidence>
<accession>A0A7I8VZ74</accession>
<dbReference type="SUPFAM" id="SSF50729">
    <property type="entry name" value="PH domain-like"/>
    <property type="match status" value="1"/>
</dbReference>
<reference evidence="7 8" key="1">
    <citation type="submission" date="2020-08" db="EMBL/GenBank/DDBJ databases">
        <authorList>
            <person name="Hejnol A."/>
        </authorList>
    </citation>
    <scope>NUCLEOTIDE SEQUENCE [LARGE SCALE GENOMIC DNA]</scope>
</reference>
<evidence type="ECO:0000259" key="6">
    <source>
        <dbReference type="PROSITE" id="PS50003"/>
    </source>
</evidence>
<dbReference type="OrthoDB" id="14833at2759"/>
<protein>
    <recommendedName>
        <fullName evidence="5">Oxysterol-binding protein</fullName>
    </recommendedName>
</protein>
<dbReference type="PANTHER" id="PTHR10972:SF200">
    <property type="entry name" value="OXYSTEROL-BINDING PROTEIN-RELATED PROTEIN 9"/>
    <property type="match status" value="1"/>
</dbReference>
<dbReference type="InterPro" id="IPR018494">
    <property type="entry name" value="Oxysterol-bd_CS"/>
</dbReference>
<dbReference type="Gene3D" id="2.30.29.30">
    <property type="entry name" value="Pleckstrin-homology domain (PH domain)/Phosphotyrosine-binding domain (PTB)"/>
    <property type="match status" value="2"/>
</dbReference>
<dbReference type="GO" id="GO:0005829">
    <property type="term" value="C:cytosol"/>
    <property type="evidence" value="ECO:0007669"/>
    <property type="project" value="TreeGrafter"/>
</dbReference>
<evidence type="ECO:0000256" key="4">
    <source>
        <dbReference type="RuleBase" id="RU003844"/>
    </source>
</evidence>
<dbReference type="Gene3D" id="3.30.70.3490">
    <property type="match status" value="1"/>
</dbReference>
<dbReference type="FunFam" id="2.40.160.120:FF:000002">
    <property type="entry name" value="Oxysterol-binding protein"/>
    <property type="match status" value="1"/>
</dbReference>
<evidence type="ECO:0000313" key="7">
    <source>
        <dbReference type="EMBL" id="CAD5119834.1"/>
    </source>
</evidence>
<name>A0A7I8VZ74_9ANNE</name>
<gene>
    <name evidence="7" type="ORF">DGYR_LOCUS8020</name>
</gene>
<comment type="caution">
    <text evidence="7">The sequence shown here is derived from an EMBL/GenBank/DDBJ whole genome shotgun (WGS) entry which is preliminary data.</text>
</comment>
<evidence type="ECO:0000256" key="1">
    <source>
        <dbReference type="ARBA" id="ARBA00022448"/>
    </source>
</evidence>
<keyword evidence="8" id="KW-1185">Reference proteome</keyword>
<dbReference type="SUPFAM" id="SSF144000">
    <property type="entry name" value="Oxysterol-binding protein-like"/>
    <property type="match status" value="1"/>
</dbReference>
<dbReference type="GO" id="GO:0006869">
    <property type="term" value="P:lipid transport"/>
    <property type="evidence" value="ECO:0007669"/>
    <property type="project" value="UniProtKB-KW"/>
</dbReference>
<dbReference type="SMART" id="SM00233">
    <property type="entry name" value="PH"/>
    <property type="match status" value="1"/>
</dbReference>
<evidence type="ECO:0000313" key="8">
    <source>
        <dbReference type="Proteomes" id="UP000549394"/>
    </source>
</evidence>
<dbReference type="GO" id="GO:0032934">
    <property type="term" value="F:sterol binding"/>
    <property type="evidence" value="ECO:0007669"/>
    <property type="project" value="TreeGrafter"/>
</dbReference>
<organism evidence="7 8">
    <name type="scientific">Dimorphilus gyrociliatus</name>
    <dbReference type="NCBI Taxonomy" id="2664684"/>
    <lineage>
        <taxon>Eukaryota</taxon>
        <taxon>Metazoa</taxon>
        <taxon>Spiralia</taxon>
        <taxon>Lophotrochozoa</taxon>
        <taxon>Annelida</taxon>
        <taxon>Polychaeta</taxon>
        <taxon>Polychaeta incertae sedis</taxon>
        <taxon>Dinophilidae</taxon>
        <taxon>Dimorphilus</taxon>
    </lineage>
</organism>
<sequence>MAIREGPLSKWTNVMKGWQYRWFVLENETGLLSYYTSALIGVDDEDDCTFTITVESKTYHFQTRDSKEKDNWIADLQICIDSQTLLTMKNRENYSKSLENFDKKLLESDGYLQLLISGVQGLEERIELCADDESANKLREIRDASQNLIETVKHSIVLLQMAKQNIIGLQEAGVLEFSQQCQVTANVNGNNGSKNSPTMPKRVANKTPEFSSESEDDFFDADDGIANANVKEDKKTAKTEAEINGVDHTVTDLTRFDDYYDINNEEDLGSVEQQHGSLIRHLLSQVRIGMDLTKITLPTFILERRSLLEMFADFLAHPDLWCAIADGETPEDRMVACLRWYLSAFHAGRNASIAKKPYNPILGEIFQCHYDMERFFPNSGEKEVKDGPVAWAKERDVSIVAEQVSHHPPISAFYAENVSKRLSLNAHIWTKSKFLGLSIGVSMVGKAVLSVLDHNEEYTISFPSCYGRAILTTPWMELGGKTQITCNTGYTANIDFHSKPFYGGKKHTITADIMPPGGQPKSKPLLSVQGEWNGVMQATWLATNKTELFLDTQKMNVHPKSIRPIADQDVHESRQMWKYVTYYLAKKDVLHATEHKSKLEQKQREEAKARKETGAEWKQRVFDCIGDDYFYKTPLKDRIEIHHSNN</sequence>
<dbReference type="InterPro" id="IPR011993">
    <property type="entry name" value="PH-like_dom_sf"/>
</dbReference>
<evidence type="ECO:0000256" key="5">
    <source>
        <dbReference type="RuleBase" id="RU003845"/>
    </source>
</evidence>
<proteinExistence type="inferred from homology"/>
<dbReference type="PROSITE" id="PS01013">
    <property type="entry name" value="OSBP"/>
    <property type="match status" value="1"/>
</dbReference>
<dbReference type="InterPro" id="IPR037239">
    <property type="entry name" value="OSBP_sf"/>
</dbReference>
<evidence type="ECO:0000256" key="2">
    <source>
        <dbReference type="ARBA" id="ARBA00023055"/>
    </source>
</evidence>
<keyword evidence="3" id="KW-0446">Lipid-binding</keyword>